<sequence>NLIKDDDPVFNKSVRKFIKAYKKRRLIQDTHIRPAITSFFQTCDGKADRVNGNSHQCGSKRIKVQVAAVARRKGTSNKGRKKLQGKPRTGSQEIKELNCFVMPARSKRQETKRSHNLSKALEENRPNGVIEIIAK</sequence>
<feature type="non-terminal residue" evidence="2">
    <location>
        <position position="1"/>
    </location>
</feature>
<dbReference type="EMBL" id="CAJVQB010138319">
    <property type="protein sequence ID" value="CAG8854462.1"/>
    <property type="molecule type" value="Genomic_DNA"/>
</dbReference>
<dbReference type="Proteomes" id="UP000789901">
    <property type="component" value="Unassembled WGS sequence"/>
</dbReference>
<reference evidence="2 3" key="1">
    <citation type="submission" date="2021-06" db="EMBL/GenBank/DDBJ databases">
        <authorList>
            <person name="Kallberg Y."/>
            <person name="Tangrot J."/>
            <person name="Rosling A."/>
        </authorList>
    </citation>
    <scope>NUCLEOTIDE SEQUENCE [LARGE SCALE GENOMIC DNA]</scope>
    <source>
        <strain evidence="2 3">120-4 pot B 10/14</strain>
    </source>
</reference>
<feature type="compositionally biased region" description="Basic residues" evidence="1">
    <location>
        <begin position="70"/>
        <end position="85"/>
    </location>
</feature>
<comment type="caution">
    <text evidence="2">The sequence shown here is derived from an EMBL/GenBank/DDBJ whole genome shotgun (WGS) entry which is preliminary data.</text>
</comment>
<evidence type="ECO:0000256" key="1">
    <source>
        <dbReference type="SAM" id="MobiDB-lite"/>
    </source>
</evidence>
<evidence type="ECO:0000313" key="2">
    <source>
        <dbReference type="EMBL" id="CAG8854462.1"/>
    </source>
</evidence>
<gene>
    <name evidence="2" type="ORF">GMARGA_LOCUS43283</name>
</gene>
<accession>A0ABN7XGS5</accession>
<feature type="region of interest" description="Disordered" evidence="1">
    <location>
        <begin position="70"/>
        <end position="91"/>
    </location>
</feature>
<organism evidence="2 3">
    <name type="scientific">Gigaspora margarita</name>
    <dbReference type="NCBI Taxonomy" id="4874"/>
    <lineage>
        <taxon>Eukaryota</taxon>
        <taxon>Fungi</taxon>
        <taxon>Fungi incertae sedis</taxon>
        <taxon>Mucoromycota</taxon>
        <taxon>Glomeromycotina</taxon>
        <taxon>Glomeromycetes</taxon>
        <taxon>Diversisporales</taxon>
        <taxon>Gigasporaceae</taxon>
        <taxon>Gigaspora</taxon>
    </lineage>
</organism>
<protein>
    <submittedName>
        <fullName evidence="2">9231_t:CDS:1</fullName>
    </submittedName>
</protein>
<proteinExistence type="predicted"/>
<keyword evidence="3" id="KW-1185">Reference proteome</keyword>
<evidence type="ECO:0000313" key="3">
    <source>
        <dbReference type="Proteomes" id="UP000789901"/>
    </source>
</evidence>
<name>A0ABN7XGS5_GIGMA</name>